<evidence type="ECO:0000313" key="3">
    <source>
        <dbReference type="EMBL" id="RMX47861.1"/>
    </source>
</evidence>
<comment type="caution">
    <text evidence="3">The sequence shown here is derived from an EMBL/GenBank/DDBJ whole genome shotgun (WGS) entry which is preliminary data.</text>
</comment>
<sequence length="358" mass="40985">MAWRTFRDVYSEDNNFLIGEDFMTDRLRREARQLHLSKFKTTRREAHFARYSNSFLKCDLERTNDRIEQERQLRSAEMERERAVFVKQAERRRKIVPRKLSDNNSKTAFATTEKLGSMDAPDEGDGAKSLQNHSRIVRQSNQGFRQSIISQSASRASSFEGKRDLGKEIEQTAAINGRLEVRSVMSIENEKSIFNHEGTVDEETNSDQINNSENAESEKKGGSEKENPPVLPGSESGSEQNLTITSARSPTPKTRNARASLLNRRKSSSAKLPPAVTVKKIKTKSAHERWIWGEFDKIMKGFADFLQIEHVRVNMKQEAAMEKDVRTKPAQKISLNSMQTLSPLFFRYGVSDQIAFRF</sequence>
<evidence type="ECO:0000256" key="2">
    <source>
        <dbReference type="SAM" id="MobiDB-lite"/>
    </source>
</evidence>
<feature type="compositionally biased region" description="Low complexity" evidence="2">
    <location>
        <begin position="144"/>
        <end position="159"/>
    </location>
</feature>
<reference evidence="3 4" key="1">
    <citation type="journal article" date="2018" name="Sci. Rep.">
        <title>Comparative analysis of the Pocillopora damicornis genome highlights role of immune system in coral evolution.</title>
        <authorList>
            <person name="Cunning R."/>
            <person name="Bay R.A."/>
            <person name="Gillette P."/>
            <person name="Baker A.C."/>
            <person name="Traylor-Knowles N."/>
        </authorList>
    </citation>
    <scope>NUCLEOTIDE SEQUENCE [LARGE SCALE GENOMIC DNA]</scope>
    <source>
        <strain evidence="3">RSMAS</strain>
        <tissue evidence="3">Whole animal</tissue>
    </source>
</reference>
<dbReference type="Proteomes" id="UP000275408">
    <property type="component" value="Unassembled WGS sequence"/>
</dbReference>
<feature type="compositionally biased region" description="Polar residues" evidence="2">
    <location>
        <begin position="235"/>
        <end position="254"/>
    </location>
</feature>
<accession>A0A3M6U2L9</accession>
<organism evidence="3 4">
    <name type="scientific">Pocillopora damicornis</name>
    <name type="common">Cauliflower coral</name>
    <name type="synonym">Millepora damicornis</name>
    <dbReference type="NCBI Taxonomy" id="46731"/>
    <lineage>
        <taxon>Eukaryota</taxon>
        <taxon>Metazoa</taxon>
        <taxon>Cnidaria</taxon>
        <taxon>Anthozoa</taxon>
        <taxon>Hexacorallia</taxon>
        <taxon>Scleractinia</taxon>
        <taxon>Astrocoeniina</taxon>
        <taxon>Pocilloporidae</taxon>
        <taxon>Pocillopora</taxon>
    </lineage>
</organism>
<evidence type="ECO:0000313" key="4">
    <source>
        <dbReference type="Proteomes" id="UP000275408"/>
    </source>
</evidence>
<dbReference type="OrthoDB" id="5975406at2759"/>
<dbReference type="AlphaFoldDB" id="A0A3M6U2L9"/>
<name>A0A3M6U2L9_POCDA</name>
<feature type="region of interest" description="Disordered" evidence="2">
    <location>
        <begin position="193"/>
        <end position="256"/>
    </location>
</feature>
<protein>
    <submittedName>
        <fullName evidence="3">Uncharacterized protein</fullName>
    </submittedName>
</protein>
<feature type="coiled-coil region" evidence="1">
    <location>
        <begin position="53"/>
        <end position="80"/>
    </location>
</feature>
<feature type="compositionally biased region" description="Basic and acidic residues" evidence="2">
    <location>
        <begin position="216"/>
        <end position="227"/>
    </location>
</feature>
<keyword evidence="4" id="KW-1185">Reference proteome</keyword>
<keyword evidence="1" id="KW-0175">Coiled coil</keyword>
<proteinExistence type="predicted"/>
<gene>
    <name evidence="3" type="ORF">pdam_00021051</name>
</gene>
<dbReference type="EMBL" id="RCHS01002351">
    <property type="protein sequence ID" value="RMX47861.1"/>
    <property type="molecule type" value="Genomic_DNA"/>
</dbReference>
<evidence type="ECO:0000256" key="1">
    <source>
        <dbReference type="SAM" id="Coils"/>
    </source>
</evidence>
<feature type="region of interest" description="Disordered" evidence="2">
    <location>
        <begin position="139"/>
        <end position="163"/>
    </location>
</feature>